<dbReference type="GO" id="GO:0034335">
    <property type="term" value="F:DNA negative supercoiling activity"/>
    <property type="evidence" value="ECO:0007669"/>
    <property type="project" value="UniProtKB-ARBA"/>
</dbReference>
<feature type="short sequence motif" description="GyrA-box" evidence="9">
    <location>
        <begin position="533"/>
        <end position="539"/>
    </location>
</feature>
<dbReference type="InterPro" id="IPR013760">
    <property type="entry name" value="Topo_IIA-like_dom_sf"/>
</dbReference>
<dbReference type="InterPro" id="IPR013757">
    <property type="entry name" value="Topo_IIA_A_a_sf"/>
</dbReference>
<dbReference type="GO" id="GO:0005524">
    <property type="term" value="F:ATP binding"/>
    <property type="evidence" value="ECO:0007669"/>
    <property type="project" value="UniProtKB-UniRule"/>
</dbReference>
<keyword evidence="4 9" id="KW-0067">ATP-binding</keyword>
<evidence type="ECO:0000256" key="5">
    <source>
        <dbReference type="ARBA" id="ARBA00023029"/>
    </source>
</evidence>
<keyword evidence="5 9" id="KW-0799">Topoisomerase</keyword>
<dbReference type="SMART" id="SM00434">
    <property type="entry name" value="TOP4c"/>
    <property type="match status" value="1"/>
</dbReference>
<evidence type="ECO:0000256" key="10">
    <source>
        <dbReference type="PROSITE-ProRule" id="PRU01384"/>
    </source>
</evidence>
<dbReference type="HAMAP" id="MF_01897">
    <property type="entry name" value="GyrA"/>
    <property type="match status" value="1"/>
</dbReference>
<dbReference type="FunFam" id="3.90.199.10:FF:000001">
    <property type="entry name" value="DNA gyrase subunit A"/>
    <property type="match status" value="1"/>
</dbReference>
<dbReference type="InterPro" id="IPR050220">
    <property type="entry name" value="Type_II_DNA_Topoisomerases"/>
</dbReference>
<dbReference type="Gene3D" id="1.10.268.10">
    <property type="entry name" value="Topoisomerase, domain 3"/>
    <property type="match status" value="1"/>
</dbReference>
<evidence type="ECO:0000256" key="9">
    <source>
        <dbReference type="HAMAP-Rule" id="MF_01897"/>
    </source>
</evidence>
<dbReference type="NCBIfam" id="TIGR01063">
    <property type="entry name" value="gyrA"/>
    <property type="match status" value="1"/>
</dbReference>
<keyword evidence="6 9" id="KW-0238">DNA-binding</keyword>
<protein>
    <recommendedName>
        <fullName evidence="9">DNA gyrase subunit A</fullName>
        <ecNumber evidence="9">5.6.2.2</ecNumber>
    </recommendedName>
</protein>
<evidence type="ECO:0000256" key="6">
    <source>
        <dbReference type="ARBA" id="ARBA00023125"/>
    </source>
</evidence>
<gene>
    <name evidence="9" type="primary">gyrA</name>
    <name evidence="12" type="ORF">COU47_02270</name>
</gene>
<comment type="subcellular location">
    <subcellularLocation>
        <location evidence="9">Cytoplasm</location>
    </subcellularLocation>
</comment>
<dbReference type="GO" id="GO:0006265">
    <property type="term" value="P:DNA topological change"/>
    <property type="evidence" value="ECO:0007669"/>
    <property type="project" value="UniProtKB-UniRule"/>
</dbReference>
<dbReference type="SUPFAM" id="SSF56719">
    <property type="entry name" value="Type II DNA topoisomerase"/>
    <property type="match status" value="1"/>
</dbReference>
<evidence type="ECO:0000256" key="7">
    <source>
        <dbReference type="ARBA" id="ARBA00023235"/>
    </source>
</evidence>
<comment type="similarity">
    <text evidence="2 9">Belongs to the type II topoisomerase GyrA/ParC subunit family.</text>
</comment>
<evidence type="ECO:0000313" key="13">
    <source>
        <dbReference type="Proteomes" id="UP000231503"/>
    </source>
</evidence>
<proteinExistence type="inferred from homology"/>
<comment type="subunit">
    <text evidence="8">Heterotetramer composed of ParC and ParE.</text>
</comment>
<dbReference type="PROSITE" id="PS52040">
    <property type="entry name" value="TOPO_IIA"/>
    <property type="match status" value="1"/>
</dbReference>
<organism evidence="12 13">
    <name type="scientific">Candidatus Niyogibacteria bacterium CG10_big_fil_rev_8_21_14_0_10_46_36</name>
    <dbReference type="NCBI Taxonomy" id="1974726"/>
    <lineage>
        <taxon>Bacteria</taxon>
        <taxon>Candidatus Niyogiibacteriota</taxon>
    </lineage>
</organism>
<comment type="function">
    <text evidence="9">A type II topoisomerase that negatively supercoils closed circular double-stranded (ds) DNA in an ATP-dependent manner to modulate DNA topology and maintain chromosomes in an underwound state. Negative supercoiling favors strand separation, and DNA replication, transcription, recombination and repair, all of which involve strand separation. Also able to catalyze the interconversion of other topological isomers of dsDNA rings, including catenanes and knotted rings. Type II topoisomerases break and join 2 DNA strands simultaneously in an ATP-dependent manner.</text>
</comment>
<dbReference type="InterPro" id="IPR013758">
    <property type="entry name" value="Topo_IIA_A/C_ab"/>
</dbReference>
<dbReference type="CDD" id="cd00187">
    <property type="entry name" value="TOP4c"/>
    <property type="match status" value="1"/>
</dbReference>
<dbReference type="SUPFAM" id="SSF101904">
    <property type="entry name" value="GyrA/ParC C-terminal domain-like"/>
    <property type="match status" value="1"/>
</dbReference>
<sequence>MKEEQKQPQQERGIADRNIVQEMKESYLDYAMSVIVARALPDVRDGLKPVHRRILYTMHEMGLSASSKHRKSAAIVGDALGKYHPHGDSAVYDSLARMAQDFSLRYPLVDGQGNFGSIDGDAPAAMRYTEARMTKITAEMLRDIEKDTVDFTDNYDGTRKEPKVLPASIPQLLLNGSLGIAVGMATNIPPHNLREVIDATIHLIEKPKATIEDLGNLVKGPDFPTGGLIFNEQDILQAYATGRGGIVTRGEAEIVEKKQGQFQIIVTSIPYQVSKADLITKIADLVRDKKIDGIKDVRDESDKDGLTIAIDLGRDAFPQKVLNALYKHTDLEKAFHFNMVGLVDGIQPQLLSLKSLLEYFIAHRKDVVERRTKFELARAEERAHILEGLKKALDHIDAIIQTIKKSPDKDVAHERLMKKFKLSDRQATAILEMRLQTLAGLERQKIEDELKEKQKLIKHLRALLKDPQKMLSVIKEELIAIKEKYGDERKTKIVTHAVKSFSAEDLIPNKASFTILTKGGYIKRVDPQEYRGQKRGGKGISAMSMKEEDIIDTVLSGNTHDDLFFFTNTGKVYKTKAYEIPEGKRTTKGKSAVNFLALTPTEYITSMISVAKDEKHKNFSLLMVTENGIIKKVESAHFDDVRRSGIIALKLQKNDTLRWVRLAQKNDHIILATRKGISVRFKESDVRPMGRTAAGVRAIRLHQSDALVGADILSSGEKSASLFVISEKGYGKKTPVQDYRIQKRGGSGIKTMNITPKTGPLMDAKIITEQTELVAISKKGQIIRTEVKQVPELGRSTQGVRLMKLDANDSIASITLL</sequence>
<dbReference type="FunFam" id="2.120.10.90:FF:000005">
    <property type="entry name" value="DNA topoisomerase 4 subunit A"/>
    <property type="match status" value="1"/>
</dbReference>
<accession>A0A2H0TDE5</accession>
<dbReference type="Pfam" id="PF03989">
    <property type="entry name" value="DNA_gyraseA_C"/>
    <property type="match status" value="6"/>
</dbReference>
<dbReference type="GO" id="GO:0003677">
    <property type="term" value="F:DNA binding"/>
    <property type="evidence" value="ECO:0007669"/>
    <property type="project" value="UniProtKB-UniRule"/>
</dbReference>
<name>A0A2H0TDE5_9BACT</name>
<dbReference type="AlphaFoldDB" id="A0A2H0TDE5"/>
<dbReference type="NCBIfam" id="NF004043">
    <property type="entry name" value="PRK05560.1"/>
    <property type="match status" value="1"/>
</dbReference>
<dbReference type="InterPro" id="IPR035516">
    <property type="entry name" value="Gyrase/topoIV_suA_C"/>
</dbReference>
<comment type="miscellaneous">
    <text evidence="9">Few gyrases are as efficient as E.coli at forming negative supercoils. Not all organisms have 2 type II topoisomerases; in organisms with a single type II topoisomerase this enzyme also has to decatenate newly replicated chromosomes.</text>
</comment>
<feature type="domain" description="Topo IIA-type catalytic" evidence="11">
    <location>
        <begin position="40"/>
        <end position="506"/>
    </location>
</feature>
<evidence type="ECO:0000259" key="11">
    <source>
        <dbReference type="PROSITE" id="PS52040"/>
    </source>
</evidence>
<evidence type="ECO:0000256" key="4">
    <source>
        <dbReference type="ARBA" id="ARBA00022840"/>
    </source>
</evidence>
<dbReference type="GO" id="GO:0009330">
    <property type="term" value="C:DNA topoisomerase type II (double strand cut, ATP-hydrolyzing) complex"/>
    <property type="evidence" value="ECO:0007669"/>
    <property type="project" value="TreeGrafter"/>
</dbReference>
<dbReference type="Proteomes" id="UP000231503">
    <property type="component" value="Unassembled WGS sequence"/>
</dbReference>
<keyword evidence="3 9" id="KW-0547">Nucleotide-binding</keyword>
<keyword evidence="9" id="KW-0963">Cytoplasm</keyword>
<dbReference type="EMBL" id="PFCO01000005">
    <property type="protein sequence ID" value="PIR69557.1"/>
    <property type="molecule type" value="Genomic_DNA"/>
</dbReference>
<dbReference type="GO" id="GO:0006261">
    <property type="term" value="P:DNA-templated DNA replication"/>
    <property type="evidence" value="ECO:0007669"/>
    <property type="project" value="UniProtKB-UniRule"/>
</dbReference>
<evidence type="ECO:0000313" key="12">
    <source>
        <dbReference type="EMBL" id="PIR69557.1"/>
    </source>
</evidence>
<dbReference type="GO" id="GO:0005737">
    <property type="term" value="C:cytoplasm"/>
    <property type="evidence" value="ECO:0007669"/>
    <property type="project" value="UniProtKB-SubCell"/>
</dbReference>
<evidence type="ECO:0000256" key="1">
    <source>
        <dbReference type="ARBA" id="ARBA00000185"/>
    </source>
</evidence>
<dbReference type="FunFam" id="1.10.268.10:FF:000001">
    <property type="entry name" value="DNA gyrase subunit A"/>
    <property type="match status" value="1"/>
</dbReference>
<dbReference type="Gene3D" id="3.90.199.10">
    <property type="entry name" value="Topoisomerase II, domain 5"/>
    <property type="match status" value="1"/>
</dbReference>
<dbReference type="PANTHER" id="PTHR43493:SF5">
    <property type="entry name" value="DNA GYRASE SUBUNIT A, CHLOROPLASTIC_MITOCHONDRIAL"/>
    <property type="match status" value="1"/>
</dbReference>
<dbReference type="InterPro" id="IPR005743">
    <property type="entry name" value="GyrA"/>
</dbReference>
<evidence type="ECO:0000256" key="2">
    <source>
        <dbReference type="ARBA" id="ARBA00008263"/>
    </source>
</evidence>
<dbReference type="Gene3D" id="2.120.10.90">
    <property type="entry name" value="DNA gyrase/topoisomerase IV, subunit A, C-terminal"/>
    <property type="match status" value="1"/>
</dbReference>
<dbReference type="InterPro" id="IPR006691">
    <property type="entry name" value="GyrA/parC_rep"/>
</dbReference>
<dbReference type="InterPro" id="IPR002205">
    <property type="entry name" value="Topo_IIA_dom_A"/>
</dbReference>
<keyword evidence="7 9" id="KW-0413">Isomerase</keyword>
<dbReference type="GO" id="GO:0005694">
    <property type="term" value="C:chromosome"/>
    <property type="evidence" value="ECO:0007669"/>
    <property type="project" value="InterPro"/>
</dbReference>
<comment type="catalytic activity">
    <reaction evidence="1 9 10">
        <text>ATP-dependent breakage, passage and rejoining of double-stranded DNA.</text>
        <dbReference type="EC" id="5.6.2.2"/>
    </reaction>
</comment>
<dbReference type="Pfam" id="PF00521">
    <property type="entry name" value="DNA_topoisoIV"/>
    <property type="match status" value="1"/>
</dbReference>
<dbReference type="NCBIfam" id="NF004044">
    <property type="entry name" value="PRK05561.1"/>
    <property type="match status" value="1"/>
</dbReference>
<dbReference type="EC" id="5.6.2.2" evidence="9"/>
<reference evidence="13" key="1">
    <citation type="submission" date="2017-09" db="EMBL/GenBank/DDBJ databases">
        <title>Depth-based differentiation of microbial function through sediment-hosted aquifers and enrichment of novel symbionts in the deep terrestrial subsurface.</title>
        <authorList>
            <person name="Probst A.J."/>
            <person name="Ladd B."/>
            <person name="Jarett J.K."/>
            <person name="Geller-Mcgrath D.E."/>
            <person name="Sieber C.M.K."/>
            <person name="Emerson J.B."/>
            <person name="Anantharaman K."/>
            <person name="Thomas B.C."/>
            <person name="Malmstrom R."/>
            <person name="Stieglmeier M."/>
            <person name="Klingl A."/>
            <person name="Woyke T."/>
            <person name="Ryan C.M."/>
            <person name="Banfield J.F."/>
        </authorList>
    </citation>
    <scope>NUCLEOTIDE SEQUENCE [LARGE SCALE GENOMIC DNA]</scope>
</reference>
<comment type="subunit">
    <text evidence="9">Heterotetramer, composed of two GyrA and two GyrB chains. In the heterotetramer, GyrA contains the active site tyrosine that forms a transient covalent intermediate with DNA, while GyrB binds cofactors and catalyzes ATP hydrolysis.</text>
</comment>
<dbReference type="Gene3D" id="3.30.1360.40">
    <property type="match status" value="1"/>
</dbReference>
<evidence type="ECO:0000256" key="3">
    <source>
        <dbReference type="ARBA" id="ARBA00022741"/>
    </source>
</evidence>
<dbReference type="PANTHER" id="PTHR43493">
    <property type="entry name" value="DNA GYRASE/TOPOISOMERASE SUBUNIT A"/>
    <property type="match status" value="1"/>
</dbReference>
<comment type="caution">
    <text evidence="12">The sequence shown here is derived from an EMBL/GenBank/DDBJ whole genome shotgun (WGS) entry which is preliminary data.</text>
</comment>
<evidence type="ECO:0000256" key="8">
    <source>
        <dbReference type="ARBA" id="ARBA00063644"/>
    </source>
</evidence>
<dbReference type="FunFam" id="3.30.1360.40:FF:000002">
    <property type="entry name" value="DNA gyrase subunit A"/>
    <property type="match status" value="1"/>
</dbReference>
<feature type="active site" description="O-(5'-phospho-DNA)-tyrosine intermediate" evidence="9 10">
    <location>
        <position position="128"/>
    </location>
</feature>